<accession>A0A1K2ENX2</accession>
<dbReference type="STRING" id="1893.SAMN02787144_102124"/>
<organism evidence="3 4">
    <name type="scientific">Streptomyces atratus</name>
    <dbReference type="NCBI Taxonomy" id="1893"/>
    <lineage>
        <taxon>Bacteria</taxon>
        <taxon>Bacillati</taxon>
        <taxon>Actinomycetota</taxon>
        <taxon>Actinomycetes</taxon>
        <taxon>Kitasatosporales</taxon>
        <taxon>Streptomycetaceae</taxon>
        <taxon>Streptomyces</taxon>
    </lineage>
</organism>
<name>A0A1K2ENX2_STRAR</name>
<dbReference type="InterPro" id="IPR025295">
    <property type="entry name" value="eCIS_core_dom"/>
</dbReference>
<evidence type="ECO:0000313" key="3">
    <source>
        <dbReference type="EMBL" id="SFY37289.1"/>
    </source>
</evidence>
<dbReference type="EMBL" id="FPJO01000021">
    <property type="protein sequence ID" value="SFY37289.1"/>
    <property type="molecule type" value="Genomic_DNA"/>
</dbReference>
<sequence length="679" mass="72299">MPARTRDSDDKTTGRAAVPAVAAHDPHPGAASGPSFLDLQGSVGNDVVVQRMRRSGLLGAGGGEEHPEQAAVQRSAVHDVLRGGGRPLDGATRSEMEARLGADFSDVRIHDGGAARASAAEVGARAYTSGNHVVIGDGGGDRHTLAHELTHVIQQRQGPVAGTDNGSGLRVSDPSDRFEREAEANARRVMSGPVPDAAGPVAEETRGAEQAGVVQRAPGPGIELLRGHDPAPGDTTPLRDWATLRSSALQPTAVDVHQILLTYQKLSNGWDSGMGEVQQALSNKFGADNAVPETVVQFGPVVNAGGVPRGTHMVAYPLTLRGAAGSDATTGTYAGLGGAVEGHLLNAHLHGQATLENLAPFRKQLNAKHSRVVEEPLKKMVYNDRGTFRYEVVVHGDPANPLPQGITCHVTELNDDGTPMADGYEQKVEIDQAGNVNRVIDKTESGPGRGDQLDFDRVEENGGGSELAALWNQLRFPWTRAYGEVVKEVLETAHQAVSAYEIQHSGASSLAHLPATAVTFTTGNFHEVDEDGDAVAVVMGTSMVADPLTLRPPAGQAGFEPEGGAWGLGAIRGHLLNHHLHGPAEPHNLAPMSNSLNQQFERDVESHVKRWVLEEGRVLRFEVRMSGNDDQFGFEDVPTTLDYLVQEYRQDPGTGQWRLVPGVLLRGRLSNESDEDYEG</sequence>
<feature type="compositionally biased region" description="Low complexity" evidence="1">
    <location>
        <begin position="16"/>
        <end position="31"/>
    </location>
</feature>
<protein>
    <recommendedName>
        <fullName evidence="2">eCIS core domain-containing protein</fullName>
    </recommendedName>
</protein>
<evidence type="ECO:0000259" key="2">
    <source>
        <dbReference type="Pfam" id="PF13699"/>
    </source>
</evidence>
<dbReference type="Proteomes" id="UP000181909">
    <property type="component" value="Unassembled WGS sequence"/>
</dbReference>
<reference evidence="3 4" key="1">
    <citation type="submission" date="2016-11" db="EMBL/GenBank/DDBJ databases">
        <authorList>
            <person name="Jaros S."/>
            <person name="Januszkiewicz K."/>
            <person name="Wedrychowicz H."/>
        </authorList>
    </citation>
    <scope>NUCLEOTIDE SEQUENCE [LARGE SCALE GENOMIC DNA]</scope>
    <source>
        <strain evidence="3 4">OK807</strain>
    </source>
</reference>
<feature type="compositionally biased region" description="Basic and acidic residues" evidence="1">
    <location>
        <begin position="173"/>
        <end position="186"/>
    </location>
</feature>
<feature type="region of interest" description="Disordered" evidence="1">
    <location>
        <begin position="158"/>
        <end position="200"/>
    </location>
</feature>
<gene>
    <name evidence="3" type="ORF">SAMN02787144_102124</name>
</gene>
<feature type="region of interest" description="Disordered" evidence="1">
    <location>
        <begin position="1"/>
        <end position="35"/>
    </location>
</feature>
<proteinExistence type="predicted"/>
<feature type="domain" description="eCIS core" evidence="2">
    <location>
        <begin position="87"/>
        <end position="158"/>
    </location>
</feature>
<evidence type="ECO:0000256" key="1">
    <source>
        <dbReference type="SAM" id="MobiDB-lite"/>
    </source>
</evidence>
<dbReference type="Pfam" id="PF13699">
    <property type="entry name" value="eCIS_core"/>
    <property type="match status" value="1"/>
</dbReference>
<evidence type="ECO:0000313" key="4">
    <source>
        <dbReference type="Proteomes" id="UP000181909"/>
    </source>
</evidence>
<dbReference type="AlphaFoldDB" id="A0A1K2ENX2"/>
<feature type="compositionally biased region" description="Basic and acidic residues" evidence="1">
    <location>
        <begin position="1"/>
        <end position="13"/>
    </location>
</feature>